<sequence>MSFRPQRSEAEKSVPSLSFRPEQSAAEKSHTPPTAFQPYKIPSPTLLRDFSDKASTTVRQCSDKPPLVVEALSKNSGRTVEQRLENSLSKPLSGIHMRRTALKPLSTDSQRNHIRSRYRRCSISFSRSSFLKRNAPFGPYGFNRPIAIQR</sequence>
<evidence type="ECO:0000256" key="1">
    <source>
        <dbReference type="SAM" id="MobiDB-lite"/>
    </source>
</evidence>
<evidence type="ECO:0000313" key="2">
    <source>
        <dbReference type="EMBL" id="ADZ78423.1"/>
    </source>
</evidence>
<gene>
    <name evidence="2" type="ordered locus">Sph21_1863</name>
</gene>
<dbReference type="EMBL" id="CP002584">
    <property type="protein sequence ID" value="ADZ78423.1"/>
    <property type="molecule type" value="Genomic_DNA"/>
</dbReference>
<dbReference type="KEGG" id="shg:Sph21_1863"/>
<feature type="compositionally biased region" description="Basic and acidic residues" evidence="1">
    <location>
        <begin position="1"/>
        <end position="12"/>
    </location>
</feature>
<reference evidence="2" key="1">
    <citation type="submission" date="2011-03" db="EMBL/GenBank/DDBJ databases">
        <title>Complete sequence of Sphingobacterium sp. 21.</title>
        <authorList>
            <consortium name="US DOE Joint Genome Institute"/>
            <person name="Lucas S."/>
            <person name="Copeland A."/>
            <person name="Lapidus A."/>
            <person name="Cheng J.-F."/>
            <person name="Goodwin L."/>
            <person name="Pitluck S."/>
            <person name="Davenport K."/>
            <person name="Detter J.C."/>
            <person name="Han C."/>
            <person name="Tapia R."/>
            <person name="Land M."/>
            <person name="Hauser L."/>
            <person name="Kyrpides N."/>
            <person name="Ivanova N."/>
            <person name="Ovchinnikova G."/>
            <person name="Pagani I."/>
            <person name="Siebers A.K."/>
            <person name="Allgaier M."/>
            <person name="Thelen M.P."/>
            <person name="Hugenholtz P."/>
            <person name="Woyke T."/>
        </authorList>
    </citation>
    <scope>NUCLEOTIDE SEQUENCE</scope>
    <source>
        <strain evidence="2">21</strain>
    </source>
</reference>
<organism evidence="2">
    <name type="scientific">Sphingobacterium sp. (strain 21)</name>
    <dbReference type="NCBI Taxonomy" id="743722"/>
    <lineage>
        <taxon>Bacteria</taxon>
        <taxon>Pseudomonadati</taxon>
        <taxon>Bacteroidota</taxon>
        <taxon>Sphingobacteriia</taxon>
        <taxon>Sphingobacteriales</taxon>
        <taxon>Sphingobacteriaceae</taxon>
        <taxon>Sphingobacterium</taxon>
    </lineage>
</organism>
<feature type="region of interest" description="Disordered" evidence="1">
    <location>
        <begin position="1"/>
        <end position="43"/>
    </location>
</feature>
<dbReference type="HOGENOM" id="CLU_1739367_0_0_10"/>
<protein>
    <submittedName>
        <fullName evidence="2">Uncharacterized protein</fullName>
    </submittedName>
</protein>
<name>F4C996_SPHS2</name>
<dbReference type="AlphaFoldDB" id="F4C996"/>
<accession>F4C996</accession>
<proteinExistence type="predicted"/>